<accession>A0A0C3DYU4</accession>
<protein>
    <submittedName>
        <fullName evidence="1">Uncharacterized protein</fullName>
    </submittedName>
</protein>
<evidence type="ECO:0000313" key="2">
    <source>
        <dbReference type="Proteomes" id="UP000053989"/>
    </source>
</evidence>
<dbReference type="EMBL" id="KN822021">
    <property type="protein sequence ID" value="KIM65710.1"/>
    <property type="molecule type" value="Genomic_DNA"/>
</dbReference>
<name>A0A0C3DYU4_9AGAM</name>
<reference evidence="1 2" key="1">
    <citation type="submission" date="2014-04" db="EMBL/GenBank/DDBJ databases">
        <authorList>
            <consortium name="DOE Joint Genome Institute"/>
            <person name="Kuo A."/>
            <person name="Kohler A."/>
            <person name="Nagy L.G."/>
            <person name="Floudas D."/>
            <person name="Copeland A."/>
            <person name="Barry K.W."/>
            <person name="Cichocki N."/>
            <person name="Veneault-Fourrey C."/>
            <person name="LaButti K."/>
            <person name="Lindquist E.A."/>
            <person name="Lipzen A."/>
            <person name="Lundell T."/>
            <person name="Morin E."/>
            <person name="Murat C."/>
            <person name="Sun H."/>
            <person name="Tunlid A."/>
            <person name="Henrissat B."/>
            <person name="Grigoriev I.V."/>
            <person name="Hibbett D.S."/>
            <person name="Martin F."/>
            <person name="Nordberg H.P."/>
            <person name="Cantor M.N."/>
            <person name="Hua S.X."/>
        </authorList>
    </citation>
    <scope>NUCLEOTIDE SEQUENCE [LARGE SCALE GENOMIC DNA]</scope>
    <source>
        <strain evidence="1 2">Foug A</strain>
    </source>
</reference>
<dbReference type="AlphaFoldDB" id="A0A0C3DYU4"/>
<reference evidence="2" key="2">
    <citation type="submission" date="2015-01" db="EMBL/GenBank/DDBJ databases">
        <title>Evolutionary Origins and Diversification of the Mycorrhizal Mutualists.</title>
        <authorList>
            <consortium name="DOE Joint Genome Institute"/>
            <consortium name="Mycorrhizal Genomics Consortium"/>
            <person name="Kohler A."/>
            <person name="Kuo A."/>
            <person name="Nagy L.G."/>
            <person name="Floudas D."/>
            <person name="Copeland A."/>
            <person name="Barry K.W."/>
            <person name="Cichocki N."/>
            <person name="Veneault-Fourrey C."/>
            <person name="LaButti K."/>
            <person name="Lindquist E.A."/>
            <person name="Lipzen A."/>
            <person name="Lundell T."/>
            <person name="Morin E."/>
            <person name="Murat C."/>
            <person name="Riley R."/>
            <person name="Ohm R."/>
            <person name="Sun H."/>
            <person name="Tunlid A."/>
            <person name="Henrissat B."/>
            <person name="Grigoriev I.V."/>
            <person name="Hibbett D.S."/>
            <person name="Martin F."/>
        </authorList>
    </citation>
    <scope>NUCLEOTIDE SEQUENCE [LARGE SCALE GENOMIC DNA]</scope>
    <source>
        <strain evidence="2">Foug A</strain>
    </source>
</reference>
<sequence length="89" mass="9815">MWVASVLLQRADAAACQLLVVPPMPPLRLLSPSLAVPPSFTPITSSLLSTCPKTNRWWMVDATVDAGAVDMVVLRQHCCTMTQYIFRVE</sequence>
<dbReference type="InParanoid" id="A0A0C3DYU4"/>
<dbReference type="Proteomes" id="UP000053989">
    <property type="component" value="Unassembled WGS sequence"/>
</dbReference>
<dbReference type="HOGENOM" id="CLU_193204_0_0_1"/>
<proteinExistence type="predicted"/>
<evidence type="ECO:0000313" key="1">
    <source>
        <dbReference type="EMBL" id="KIM65710.1"/>
    </source>
</evidence>
<keyword evidence="2" id="KW-1185">Reference proteome</keyword>
<gene>
    <name evidence="1" type="ORF">SCLCIDRAFT_1212123</name>
</gene>
<organism evidence="1 2">
    <name type="scientific">Scleroderma citrinum Foug A</name>
    <dbReference type="NCBI Taxonomy" id="1036808"/>
    <lineage>
        <taxon>Eukaryota</taxon>
        <taxon>Fungi</taxon>
        <taxon>Dikarya</taxon>
        <taxon>Basidiomycota</taxon>
        <taxon>Agaricomycotina</taxon>
        <taxon>Agaricomycetes</taxon>
        <taxon>Agaricomycetidae</taxon>
        <taxon>Boletales</taxon>
        <taxon>Sclerodermatineae</taxon>
        <taxon>Sclerodermataceae</taxon>
        <taxon>Scleroderma</taxon>
    </lineage>
</organism>